<dbReference type="GO" id="GO:0003700">
    <property type="term" value="F:DNA-binding transcription factor activity"/>
    <property type="evidence" value="ECO:0007669"/>
    <property type="project" value="InterPro"/>
</dbReference>
<evidence type="ECO:0000313" key="6">
    <source>
        <dbReference type="Proteomes" id="UP000192468"/>
    </source>
</evidence>
<dbReference type="InterPro" id="IPR046532">
    <property type="entry name" value="DUF6597"/>
</dbReference>
<evidence type="ECO:0000256" key="3">
    <source>
        <dbReference type="ARBA" id="ARBA00023163"/>
    </source>
</evidence>
<dbReference type="PANTHER" id="PTHR46796">
    <property type="entry name" value="HTH-TYPE TRANSCRIPTIONAL ACTIVATOR RHAS-RELATED"/>
    <property type="match status" value="1"/>
</dbReference>
<dbReference type="SMART" id="SM00342">
    <property type="entry name" value="HTH_ARAC"/>
    <property type="match status" value="1"/>
</dbReference>
<evidence type="ECO:0000259" key="4">
    <source>
        <dbReference type="PROSITE" id="PS01124"/>
    </source>
</evidence>
<reference evidence="5 6" key="1">
    <citation type="submission" date="2017-04" db="EMBL/GenBank/DDBJ databases">
        <authorList>
            <person name="Afonso C.L."/>
            <person name="Miller P.J."/>
            <person name="Scott M.A."/>
            <person name="Spackman E."/>
            <person name="Goraichik I."/>
            <person name="Dimitrov K.M."/>
            <person name="Suarez D.L."/>
            <person name="Swayne D.E."/>
        </authorList>
    </citation>
    <scope>NUCLEOTIDE SEQUENCE [LARGE SCALE GENOMIC DNA]</scope>
    <source>
        <strain evidence="5 6">DSM 12555</strain>
    </source>
</reference>
<dbReference type="RefSeq" id="WP_084113341.1">
    <property type="nucleotide sequence ID" value="NZ_FWXH01000002.1"/>
</dbReference>
<dbReference type="PANTHER" id="PTHR46796:SF13">
    <property type="entry name" value="HTH-TYPE TRANSCRIPTIONAL ACTIVATOR RHAS"/>
    <property type="match status" value="1"/>
</dbReference>
<dbReference type="Pfam" id="PF20240">
    <property type="entry name" value="DUF6597"/>
    <property type="match status" value="1"/>
</dbReference>
<name>A0A1W1WYB6_9CLOT</name>
<evidence type="ECO:0000256" key="2">
    <source>
        <dbReference type="ARBA" id="ARBA00023125"/>
    </source>
</evidence>
<protein>
    <submittedName>
        <fullName evidence="5">Helix-turn-helix domain-containing protein</fullName>
    </submittedName>
</protein>
<dbReference type="Proteomes" id="UP000192468">
    <property type="component" value="Unassembled WGS sequence"/>
</dbReference>
<dbReference type="GO" id="GO:0043565">
    <property type="term" value="F:sequence-specific DNA binding"/>
    <property type="evidence" value="ECO:0007669"/>
    <property type="project" value="InterPro"/>
</dbReference>
<dbReference type="Gene3D" id="1.10.10.60">
    <property type="entry name" value="Homeodomain-like"/>
    <property type="match status" value="1"/>
</dbReference>
<feature type="domain" description="HTH araC/xylS-type" evidence="4">
    <location>
        <begin position="165"/>
        <end position="271"/>
    </location>
</feature>
<dbReference type="InterPro" id="IPR050204">
    <property type="entry name" value="AraC_XylS_family_regulators"/>
</dbReference>
<proteinExistence type="predicted"/>
<evidence type="ECO:0000256" key="1">
    <source>
        <dbReference type="ARBA" id="ARBA00023015"/>
    </source>
</evidence>
<dbReference type="EMBL" id="FWXH01000002">
    <property type="protein sequence ID" value="SMC16607.1"/>
    <property type="molecule type" value="Genomic_DNA"/>
</dbReference>
<dbReference type="STRING" id="1121291.SAMN02745134_00119"/>
<gene>
    <name evidence="5" type="ORF">SAMN02745134_00119</name>
</gene>
<keyword evidence="2" id="KW-0238">DNA-binding</keyword>
<keyword evidence="3" id="KW-0804">Transcription</keyword>
<dbReference type="AlphaFoldDB" id="A0A1W1WYB6"/>
<evidence type="ECO:0000313" key="5">
    <source>
        <dbReference type="EMBL" id="SMC16607.1"/>
    </source>
</evidence>
<keyword evidence="6" id="KW-1185">Reference proteome</keyword>
<dbReference type="OrthoDB" id="323290at2"/>
<accession>A0A1W1WYB6</accession>
<dbReference type="InterPro" id="IPR018060">
    <property type="entry name" value="HTH_AraC"/>
</dbReference>
<dbReference type="PROSITE" id="PS01124">
    <property type="entry name" value="HTH_ARAC_FAMILY_2"/>
    <property type="match status" value="1"/>
</dbReference>
<sequence length="278" mass="31901">MENSCLKPHFYKPYQPGFEKKINYKNFVIPINHPLFGIVSDFYQFESNTTINNEICVIPDGCIDLLFTYTEEGVSKTVEGFYREKIIVPVSITGCAFGVRFFPGSITNILKINTSELIGKQIPLMDLLSSDYDLEKMKEISNFNDRIVLMTNYILKKINKVYDSSKVVHYCTKKIISFGGNISVSELASETSYTIRYLREIFHKHVGVSPKELCDIIKFQNSFAILSKFQNDNIALSLSNFAIQSGYYDQSHMNKSYKKIAGSLPKKLYIEMFSQKNH</sequence>
<keyword evidence="1" id="KW-0805">Transcription regulation</keyword>
<organism evidence="5 6">
    <name type="scientific">Clostridium acidisoli DSM 12555</name>
    <dbReference type="NCBI Taxonomy" id="1121291"/>
    <lineage>
        <taxon>Bacteria</taxon>
        <taxon>Bacillati</taxon>
        <taxon>Bacillota</taxon>
        <taxon>Clostridia</taxon>
        <taxon>Eubacteriales</taxon>
        <taxon>Clostridiaceae</taxon>
        <taxon>Clostridium</taxon>
    </lineage>
</organism>
<dbReference type="Pfam" id="PF12833">
    <property type="entry name" value="HTH_18"/>
    <property type="match status" value="1"/>
</dbReference>